<sequence length="338" mass="39133">MSFTFPDNATIVNGALKNFGPRNTFVDINTLVPQDNLIEINGISYYYTYLGSTSGNKGGNSIILKLYESQFFDTDDIEYGEPERILKISKSKITKFPNNSEKRFTKEIDALKRCNEKSFQNVINIFQSGVCRILNQWRNGYDQHQFYTMEFAQADLKSYIEQNNREMGTDEKIRLCLSLCEGLKELYTVGYYHRDIKPDNIFIIGSEWKIGDLGLISERDGVEEVDRIADFIGPKGWMSPEAMNKYLCEGKGFRYKHNCCIDHQSDIFQLGKVFWYIFQHNAPIGSVKESDFQVRNSVIYSILKTMLSHSKSKRYKNIDEIIKLLKTCEVKAFRQLVA</sequence>
<accession>A0ABX7I5X3</accession>
<dbReference type="Gene3D" id="1.10.510.10">
    <property type="entry name" value="Transferase(Phosphotransferase) domain 1"/>
    <property type="match status" value="1"/>
</dbReference>
<dbReference type="InterPro" id="IPR011009">
    <property type="entry name" value="Kinase-like_dom_sf"/>
</dbReference>
<dbReference type="Pfam" id="PF00069">
    <property type="entry name" value="Pkinase"/>
    <property type="match status" value="1"/>
</dbReference>
<feature type="domain" description="Protein kinase" evidence="1">
    <location>
        <begin position="49"/>
        <end position="338"/>
    </location>
</feature>
<dbReference type="PROSITE" id="PS00108">
    <property type="entry name" value="PROTEIN_KINASE_ST"/>
    <property type="match status" value="1"/>
</dbReference>
<dbReference type="SMART" id="SM00220">
    <property type="entry name" value="S_TKc"/>
    <property type="match status" value="1"/>
</dbReference>
<dbReference type="InterPro" id="IPR000719">
    <property type="entry name" value="Prot_kinase_dom"/>
</dbReference>
<evidence type="ECO:0000313" key="3">
    <source>
        <dbReference type="Proteomes" id="UP000612680"/>
    </source>
</evidence>
<evidence type="ECO:0000313" key="2">
    <source>
        <dbReference type="EMBL" id="QRR01501.1"/>
    </source>
</evidence>
<evidence type="ECO:0000259" key="1">
    <source>
        <dbReference type="PROSITE" id="PS50011"/>
    </source>
</evidence>
<dbReference type="GO" id="GO:0016301">
    <property type="term" value="F:kinase activity"/>
    <property type="evidence" value="ECO:0007669"/>
    <property type="project" value="UniProtKB-KW"/>
</dbReference>
<organism evidence="2 3">
    <name type="scientific">Dyadobacter sandarakinus</name>
    <dbReference type="NCBI Taxonomy" id="2747268"/>
    <lineage>
        <taxon>Bacteria</taxon>
        <taxon>Pseudomonadati</taxon>
        <taxon>Bacteroidota</taxon>
        <taxon>Cytophagia</taxon>
        <taxon>Cytophagales</taxon>
        <taxon>Spirosomataceae</taxon>
        <taxon>Dyadobacter</taxon>
    </lineage>
</organism>
<keyword evidence="2" id="KW-0418">Kinase</keyword>
<dbReference type="PROSITE" id="PS50011">
    <property type="entry name" value="PROTEIN_KINASE_DOM"/>
    <property type="match status" value="1"/>
</dbReference>
<proteinExistence type="predicted"/>
<gene>
    <name evidence="2" type="ORF">HWI92_11585</name>
</gene>
<name>A0ABX7I5X3_9BACT</name>
<dbReference type="SUPFAM" id="SSF56112">
    <property type="entry name" value="Protein kinase-like (PK-like)"/>
    <property type="match status" value="1"/>
</dbReference>
<protein>
    <submittedName>
        <fullName evidence="2">Protein kinase</fullName>
    </submittedName>
</protein>
<keyword evidence="2" id="KW-0808">Transferase</keyword>
<dbReference type="InterPro" id="IPR008271">
    <property type="entry name" value="Ser/Thr_kinase_AS"/>
</dbReference>
<dbReference type="PANTHER" id="PTHR44167">
    <property type="entry name" value="OVARIAN-SPECIFIC SERINE/THREONINE-PROTEIN KINASE LOK-RELATED"/>
    <property type="match status" value="1"/>
</dbReference>
<keyword evidence="3" id="KW-1185">Reference proteome</keyword>
<dbReference type="PANTHER" id="PTHR44167:SF24">
    <property type="entry name" value="SERINE_THREONINE-PROTEIN KINASE CHK2"/>
    <property type="match status" value="1"/>
</dbReference>
<reference evidence="2 3" key="1">
    <citation type="submission" date="2020-06" db="EMBL/GenBank/DDBJ databases">
        <title>Dyadobacter sandarakinus sp. nov., isolated from the soil of the Arctic Yellow River Station.</title>
        <authorList>
            <person name="Zhang Y."/>
            <person name="Peng F."/>
        </authorList>
    </citation>
    <scope>NUCLEOTIDE SEQUENCE [LARGE SCALE GENOMIC DNA]</scope>
    <source>
        <strain evidence="2 3">Q3-56</strain>
    </source>
</reference>
<dbReference type="RefSeq" id="WP_204663901.1">
    <property type="nucleotide sequence ID" value="NZ_CP056775.1"/>
</dbReference>
<dbReference type="EMBL" id="CP056775">
    <property type="protein sequence ID" value="QRR01501.1"/>
    <property type="molecule type" value="Genomic_DNA"/>
</dbReference>
<dbReference type="Proteomes" id="UP000612680">
    <property type="component" value="Chromosome"/>
</dbReference>